<keyword evidence="3" id="KW-1185">Reference proteome</keyword>
<evidence type="ECO:0000313" key="2">
    <source>
        <dbReference type="EMBL" id="CAG8659551.1"/>
    </source>
</evidence>
<feature type="region of interest" description="Disordered" evidence="1">
    <location>
        <begin position="1"/>
        <end position="50"/>
    </location>
</feature>
<dbReference type="EMBL" id="CAJVPY010006273">
    <property type="protein sequence ID" value="CAG8659551.1"/>
    <property type="molecule type" value="Genomic_DNA"/>
</dbReference>
<evidence type="ECO:0000313" key="3">
    <source>
        <dbReference type="Proteomes" id="UP000789405"/>
    </source>
</evidence>
<accession>A0A9N9E4D1</accession>
<comment type="caution">
    <text evidence="2">The sequence shown here is derived from an EMBL/GenBank/DDBJ whole genome shotgun (WGS) entry which is preliminary data.</text>
</comment>
<dbReference type="OrthoDB" id="3235800at2759"/>
<protein>
    <submittedName>
        <fullName evidence="2">5176_t:CDS:1</fullName>
    </submittedName>
</protein>
<gene>
    <name evidence="2" type="ORF">DERYTH_LOCUS10636</name>
</gene>
<feature type="compositionally biased region" description="Polar residues" evidence="1">
    <location>
        <begin position="1"/>
        <end position="12"/>
    </location>
</feature>
<reference evidence="2" key="1">
    <citation type="submission" date="2021-06" db="EMBL/GenBank/DDBJ databases">
        <authorList>
            <person name="Kallberg Y."/>
            <person name="Tangrot J."/>
            <person name="Rosling A."/>
        </authorList>
    </citation>
    <scope>NUCLEOTIDE SEQUENCE</scope>
    <source>
        <strain evidence="2">MA453B</strain>
    </source>
</reference>
<proteinExistence type="predicted"/>
<dbReference type="AlphaFoldDB" id="A0A9N9E4D1"/>
<name>A0A9N9E4D1_9GLOM</name>
<organism evidence="2 3">
    <name type="scientific">Dentiscutata erythropus</name>
    <dbReference type="NCBI Taxonomy" id="1348616"/>
    <lineage>
        <taxon>Eukaryota</taxon>
        <taxon>Fungi</taxon>
        <taxon>Fungi incertae sedis</taxon>
        <taxon>Mucoromycota</taxon>
        <taxon>Glomeromycotina</taxon>
        <taxon>Glomeromycetes</taxon>
        <taxon>Diversisporales</taxon>
        <taxon>Gigasporaceae</taxon>
        <taxon>Dentiscutata</taxon>
    </lineage>
</organism>
<feature type="compositionally biased region" description="Basic and acidic residues" evidence="1">
    <location>
        <begin position="18"/>
        <end position="34"/>
    </location>
</feature>
<dbReference type="Proteomes" id="UP000789405">
    <property type="component" value="Unassembled WGS sequence"/>
</dbReference>
<sequence length="141" mass="16912">MISGQVQLSTTLRQRKKRENETPEQRELRCERDRKNKKRKRQLETDEQREARLVRERERRKIRRVIEPVADHTDHQEEIAEIISDNTESEMISVLIESDPLLYSILSVQPLSEADRELLQKFRDEMNNLKHDLCPAMHLKN</sequence>
<evidence type="ECO:0000256" key="1">
    <source>
        <dbReference type="SAM" id="MobiDB-lite"/>
    </source>
</evidence>